<evidence type="ECO:0000313" key="3">
    <source>
        <dbReference type="EMBL" id="SHI89351.1"/>
    </source>
</evidence>
<feature type="coiled-coil region" evidence="1">
    <location>
        <begin position="85"/>
        <end position="175"/>
    </location>
</feature>
<evidence type="ECO:0000259" key="2">
    <source>
        <dbReference type="Pfam" id="PF02591"/>
    </source>
</evidence>
<dbReference type="STRING" id="1122184.SAMN02745176_01718"/>
<dbReference type="Gene3D" id="1.10.287.1490">
    <property type="match status" value="1"/>
</dbReference>
<evidence type="ECO:0000256" key="1">
    <source>
        <dbReference type="SAM" id="Coils"/>
    </source>
</evidence>
<dbReference type="OrthoDB" id="9795058at2"/>
<protein>
    <submittedName>
        <fullName evidence="3">Predicted nucleic acid-binding protein, contains Zn-ribbon domain</fullName>
    </submittedName>
</protein>
<dbReference type="EMBL" id="FQZS01000010">
    <property type="protein sequence ID" value="SHI89351.1"/>
    <property type="molecule type" value="Genomic_DNA"/>
</dbReference>
<name>A0A1M6EV44_9FIRM</name>
<feature type="domain" description="C4-type zinc ribbon" evidence="2">
    <location>
        <begin position="199"/>
        <end position="230"/>
    </location>
</feature>
<reference evidence="3 4" key="1">
    <citation type="submission" date="2016-11" db="EMBL/GenBank/DDBJ databases">
        <authorList>
            <person name="Jaros S."/>
            <person name="Januszkiewicz K."/>
            <person name="Wedrychowicz H."/>
        </authorList>
    </citation>
    <scope>NUCLEOTIDE SEQUENCE [LARGE SCALE GENOMIC DNA]</scope>
    <source>
        <strain evidence="3 4">DSM 19022</strain>
    </source>
</reference>
<sequence length="238" mass="28349">MELELLYEYQQQEINYDKLLRRISEVEENEKIKRLKDEYSRLKNEYGSLSTQRTEIEKEITQRKISYKKLQESKTNYEKLMYTPEINSMKKLETLKKQIEDIEKNMSKEKDNILELEKALIEADDNILSIKKKSAFIKKKYETAKEENQQILNFLTKEKSNIEELLKELKKGIDDSIYNEYMKMKKRLNNPISEINDRKCSGCGMEVPAMDYECVKTGNAMRCQSCGRMLVYIKKNIK</sequence>
<dbReference type="Pfam" id="PF02591">
    <property type="entry name" value="Zn_ribbon_9"/>
    <property type="match status" value="1"/>
</dbReference>
<feature type="coiled-coil region" evidence="1">
    <location>
        <begin position="9"/>
        <end position="59"/>
    </location>
</feature>
<keyword evidence="4" id="KW-1185">Reference proteome</keyword>
<dbReference type="InterPro" id="IPR003743">
    <property type="entry name" value="Zf-RING_7"/>
</dbReference>
<proteinExistence type="predicted"/>
<keyword evidence="1" id="KW-0175">Coiled coil</keyword>
<accession>A0A1M6EV44</accession>
<dbReference type="AlphaFoldDB" id="A0A1M6EV44"/>
<dbReference type="Proteomes" id="UP000184442">
    <property type="component" value="Unassembled WGS sequence"/>
</dbReference>
<gene>
    <name evidence="3" type="ORF">SAMN02745176_01718</name>
</gene>
<evidence type="ECO:0000313" key="4">
    <source>
        <dbReference type="Proteomes" id="UP000184442"/>
    </source>
</evidence>
<dbReference type="RefSeq" id="WP_073025800.1">
    <property type="nucleotide sequence ID" value="NZ_FQZS01000010.1"/>
</dbReference>
<organism evidence="3 4">
    <name type="scientific">Lutispora thermophila DSM 19022</name>
    <dbReference type="NCBI Taxonomy" id="1122184"/>
    <lineage>
        <taxon>Bacteria</taxon>
        <taxon>Bacillati</taxon>
        <taxon>Bacillota</taxon>
        <taxon>Clostridia</taxon>
        <taxon>Lutisporales</taxon>
        <taxon>Lutisporaceae</taxon>
        <taxon>Lutispora</taxon>
    </lineage>
</organism>